<proteinExistence type="predicted"/>
<accession>Q0W328</accession>
<evidence type="ECO:0000313" key="3">
    <source>
        <dbReference type="Proteomes" id="UP000000663"/>
    </source>
</evidence>
<feature type="compositionally biased region" description="Basic residues" evidence="1">
    <location>
        <begin position="243"/>
        <end position="260"/>
    </location>
</feature>
<dbReference type="EMBL" id="AM114193">
    <property type="protein sequence ID" value="CAJ37215.1"/>
    <property type="molecule type" value="Genomic_DNA"/>
</dbReference>
<evidence type="ECO:0000313" key="2">
    <source>
        <dbReference type="EMBL" id="CAJ37215.1"/>
    </source>
</evidence>
<dbReference type="STRING" id="351160.RCIX2075"/>
<dbReference type="GeneID" id="41395413"/>
<feature type="compositionally biased region" description="Low complexity" evidence="1">
    <location>
        <begin position="40"/>
        <end position="57"/>
    </location>
</feature>
<protein>
    <submittedName>
        <fullName evidence="2">Uncharacterized protein</fullName>
    </submittedName>
</protein>
<gene>
    <name evidence="2" type="ORF">RCIX2075</name>
</gene>
<dbReference type="Proteomes" id="UP000000663">
    <property type="component" value="Chromosome"/>
</dbReference>
<sequence>MIGCVTIPAVKKSSAATGTAPKKAAPEKVASKPVKRAAASKKAAAIKAPSKATVSKKAVAKKAPVKAPAKAAPKAPAAKKAPAKAPARAPAVKKAPVKAAAKSPAAKKTAPKAKAAKSEGKTVNDLITPRPMEVKSMDELLGIKKFEDTRNKPIIPGKFDLILPPGTPRKLILTLAKEFDVELVTRTDIYVPIGISDIQRELLAIRGDKKTIKKFEKIVLEKLAEIAADTTGPNASYDERMKASKAVKKPAAKKASKASA</sequence>
<name>Q0W328_METAR</name>
<dbReference type="eggNOG" id="arCOG03365">
    <property type="taxonomic scope" value="Archaea"/>
</dbReference>
<dbReference type="KEGG" id="rci:RCIX2075"/>
<feature type="region of interest" description="Disordered" evidence="1">
    <location>
        <begin position="12"/>
        <end position="121"/>
    </location>
</feature>
<dbReference type="RefSeq" id="WP_012035359.1">
    <property type="nucleotide sequence ID" value="NC_009464.1"/>
</dbReference>
<evidence type="ECO:0000256" key="1">
    <source>
        <dbReference type="SAM" id="MobiDB-lite"/>
    </source>
</evidence>
<organism evidence="2 3">
    <name type="scientific">Methanocella arvoryzae (strain DSM 22066 / NBRC 105507 / MRE50)</name>
    <dbReference type="NCBI Taxonomy" id="351160"/>
    <lineage>
        <taxon>Archaea</taxon>
        <taxon>Methanobacteriati</taxon>
        <taxon>Methanobacteriota</taxon>
        <taxon>Stenosarchaea group</taxon>
        <taxon>Methanomicrobia</taxon>
        <taxon>Methanocellales</taxon>
        <taxon>Methanocellaceae</taxon>
        <taxon>Methanocella</taxon>
    </lineage>
</organism>
<dbReference type="AlphaFoldDB" id="Q0W328"/>
<feature type="compositionally biased region" description="Low complexity" evidence="1">
    <location>
        <begin position="12"/>
        <end position="23"/>
    </location>
</feature>
<keyword evidence="3" id="KW-1185">Reference proteome</keyword>
<dbReference type="OrthoDB" id="145834at2157"/>
<feature type="region of interest" description="Disordered" evidence="1">
    <location>
        <begin position="232"/>
        <end position="260"/>
    </location>
</feature>
<feature type="compositionally biased region" description="Low complexity" evidence="1">
    <location>
        <begin position="65"/>
        <end position="108"/>
    </location>
</feature>
<reference evidence="2 3" key="1">
    <citation type="journal article" date="2006" name="Science">
        <title>Genome of rice cluster I archaea -- the key methane producers in the rice rhizosphere.</title>
        <authorList>
            <person name="Erkel C."/>
            <person name="Kube M."/>
            <person name="Reinhardt R."/>
            <person name="Liesack W."/>
        </authorList>
    </citation>
    <scope>NUCLEOTIDE SEQUENCE [LARGE SCALE GENOMIC DNA]</scope>
    <source>
        <strain evidence="3">DSM 22066 / NBRC 105507 / MRE50</strain>
    </source>
</reference>